<sequence>MVTFQLRRCDDDREGTVRTRWLRDARQTDRSGGRRADARRTAASWRGRGPGGQWRRDACPGSDVAAPRGAVGGASGEAGAMWAGLVTRAGLSSEEPWAARAVRVGRRGALLLPCSTSTPRPGVIHLLRCPRDACRPPIGFLIFI</sequence>
<proteinExistence type="predicted"/>
<evidence type="ECO:0000313" key="2">
    <source>
        <dbReference type="EMBL" id="KAG2652938.1"/>
    </source>
</evidence>
<evidence type="ECO:0000256" key="1">
    <source>
        <dbReference type="SAM" id="MobiDB-lite"/>
    </source>
</evidence>
<keyword evidence="3" id="KW-1185">Reference proteome</keyword>
<feature type="region of interest" description="Disordered" evidence="1">
    <location>
        <begin position="23"/>
        <end position="63"/>
    </location>
</feature>
<reference evidence="2" key="1">
    <citation type="submission" date="2020-05" db="EMBL/GenBank/DDBJ databases">
        <title>WGS assembly of Panicum virgatum.</title>
        <authorList>
            <person name="Lovell J.T."/>
            <person name="Jenkins J."/>
            <person name="Shu S."/>
            <person name="Juenger T.E."/>
            <person name="Schmutz J."/>
        </authorList>
    </citation>
    <scope>NUCLEOTIDE SEQUENCE</scope>
    <source>
        <strain evidence="2">AP13</strain>
    </source>
</reference>
<accession>A0A8T0X2Q3</accession>
<protein>
    <submittedName>
        <fullName evidence="2">Uncharacterized protein</fullName>
    </submittedName>
</protein>
<comment type="caution">
    <text evidence="2">The sequence shown here is derived from an EMBL/GenBank/DDBJ whole genome shotgun (WGS) entry which is preliminary data.</text>
</comment>
<dbReference type="EMBL" id="CM029038">
    <property type="protein sequence ID" value="KAG2652938.1"/>
    <property type="molecule type" value="Genomic_DNA"/>
</dbReference>
<gene>
    <name evidence="2" type="ORF">PVAP13_1NG395919</name>
</gene>
<dbReference type="AlphaFoldDB" id="A0A8T0X2Q3"/>
<feature type="compositionally biased region" description="Basic and acidic residues" evidence="1">
    <location>
        <begin position="23"/>
        <end position="40"/>
    </location>
</feature>
<name>A0A8T0X2Q3_PANVG</name>
<organism evidence="2 3">
    <name type="scientific">Panicum virgatum</name>
    <name type="common">Blackwell switchgrass</name>
    <dbReference type="NCBI Taxonomy" id="38727"/>
    <lineage>
        <taxon>Eukaryota</taxon>
        <taxon>Viridiplantae</taxon>
        <taxon>Streptophyta</taxon>
        <taxon>Embryophyta</taxon>
        <taxon>Tracheophyta</taxon>
        <taxon>Spermatophyta</taxon>
        <taxon>Magnoliopsida</taxon>
        <taxon>Liliopsida</taxon>
        <taxon>Poales</taxon>
        <taxon>Poaceae</taxon>
        <taxon>PACMAD clade</taxon>
        <taxon>Panicoideae</taxon>
        <taxon>Panicodae</taxon>
        <taxon>Paniceae</taxon>
        <taxon>Panicinae</taxon>
        <taxon>Panicum</taxon>
        <taxon>Panicum sect. Hiantes</taxon>
    </lineage>
</organism>
<evidence type="ECO:0000313" key="3">
    <source>
        <dbReference type="Proteomes" id="UP000823388"/>
    </source>
</evidence>
<dbReference type="Proteomes" id="UP000823388">
    <property type="component" value="Chromosome 1N"/>
</dbReference>